<accession>B8ABC4</accession>
<dbReference type="Gene3D" id="1.25.40.10">
    <property type="entry name" value="Tetratricopeptide repeat domain"/>
    <property type="match status" value="1"/>
</dbReference>
<dbReference type="EMBL" id="CM000126">
    <property type="protein sequence ID" value="EEC71676.1"/>
    <property type="molecule type" value="Genomic_DNA"/>
</dbReference>
<organism evidence="1 2">
    <name type="scientific">Oryza sativa subsp. indica</name>
    <name type="common">Rice</name>
    <dbReference type="NCBI Taxonomy" id="39946"/>
    <lineage>
        <taxon>Eukaryota</taxon>
        <taxon>Viridiplantae</taxon>
        <taxon>Streptophyta</taxon>
        <taxon>Embryophyta</taxon>
        <taxon>Tracheophyta</taxon>
        <taxon>Spermatophyta</taxon>
        <taxon>Magnoliopsida</taxon>
        <taxon>Liliopsida</taxon>
        <taxon>Poales</taxon>
        <taxon>Poaceae</taxon>
        <taxon>BOP clade</taxon>
        <taxon>Oryzoideae</taxon>
        <taxon>Oryzeae</taxon>
        <taxon>Oryzinae</taxon>
        <taxon>Oryza</taxon>
        <taxon>Oryza sativa</taxon>
    </lineage>
</organism>
<sequence length="184" mass="20788">MAAASPPAEAKGDRLMAQARRELTGFWSCLLPASATYSYAAGFFEEAAKAYRLAKNSREKSRVGTSRIWHMGRDCRLAAAVVLWESAECHMRDFDPDDEQTARTIESDLKRSVRMLVLENQPQLAASACEELARMYVARRRWTEAREWYERAAGYYADTGEPYCIQLCRPRALQEAVSAAVHEA</sequence>
<reference evidence="1 2" key="1">
    <citation type="journal article" date="2005" name="PLoS Biol.">
        <title>The genomes of Oryza sativa: a history of duplications.</title>
        <authorList>
            <person name="Yu J."/>
            <person name="Wang J."/>
            <person name="Lin W."/>
            <person name="Li S."/>
            <person name="Li H."/>
            <person name="Zhou J."/>
            <person name="Ni P."/>
            <person name="Dong W."/>
            <person name="Hu S."/>
            <person name="Zeng C."/>
            <person name="Zhang J."/>
            <person name="Zhang Y."/>
            <person name="Li R."/>
            <person name="Xu Z."/>
            <person name="Li S."/>
            <person name="Li X."/>
            <person name="Zheng H."/>
            <person name="Cong L."/>
            <person name="Lin L."/>
            <person name="Yin J."/>
            <person name="Geng J."/>
            <person name="Li G."/>
            <person name="Shi J."/>
            <person name="Liu J."/>
            <person name="Lv H."/>
            <person name="Li J."/>
            <person name="Wang J."/>
            <person name="Deng Y."/>
            <person name="Ran L."/>
            <person name="Shi X."/>
            <person name="Wang X."/>
            <person name="Wu Q."/>
            <person name="Li C."/>
            <person name="Ren X."/>
            <person name="Wang J."/>
            <person name="Wang X."/>
            <person name="Li D."/>
            <person name="Liu D."/>
            <person name="Zhang X."/>
            <person name="Ji Z."/>
            <person name="Zhao W."/>
            <person name="Sun Y."/>
            <person name="Zhang Z."/>
            <person name="Bao J."/>
            <person name="Han Y."/>
            <person name="Dong L."/>
            <person name="Ji J."/>
            <person name="Chen P."/>
            <person name="Wu S."/>
            <person name="Liu J."/>
            <person name="Xiao Y."/>
            <person name="Bu D."/>
            <person name="Tan J."/>
            <person name="Yang L."/>
            <person name="Ye C."/>
            <person name="Zhang J."/>
            <person name="Xu J."/>
            <person name="Zhou Y."/>
            <person name="Yu Y."/>
            <person name="Zhang B."/>
            <person name="Zhuang S."/>
            <person name="Wei H."/>
            <person name="Liu B."/>
            <person name="Lei M."/>
            <person name="Yu H."/>
            <person name="Li Y."/>
            <person name="Xu H."/>
            <person name="Wei S."/>
            <person name="He X."/>
            <person name="Fang L."/>
            <person name="Zhang Z."/>
            <person name="Zhang Y."/>
            <person name="Huang X."/>
            <person name="Su Z."/>
            <person name="Tong W."/>
            <person name="Li J."/>
            <person name="Tong Z."/>
            <person name="Li S."/>
            <person name="Ye J."/>
            <person name="Wang L."/>
            <person name="Fang L."/>
            <person name="Lei T."/>
            <person name="Chen C."/>
            <person name="Chen H."/>
            <person name="Xu Z."/>
            <person name="Li H."/>
            <person name="Huang H."/>
            <person name="Zhang F."/>
            <person name="Xu H."/>
            <person name="Li N."/>
            <person name="Zhao C."/>
            <person name="Li S."/>
            <person name="Dong L."/>
            <person name="Huang Y."/>
            <person name="Li L."/>
            <person name="Xi Y."/>
            <person name="Qi Q."/>
            <person name="Li W."/>
            <person name="Zhang B."/>
            <person name="Hu W."/>
            <person name="Zhang Y."/>
            <person name="Tian X."/>
            <person name="Jiao Y."/>
            <person name="Liang X."/>
            <person name="Jin J."/>
            <person name="Gao L."/>
            <person name="Zheng W."/>
            <person name="Hao B."/>
            <person name="Liu S."/>
            <person name="Wang W."/>
            <person name="Yuan L."/>
            <person name="Cao M."/>
            <person name="McDermott J."/>
            <person name="Samudrala R."/>
            <person name="Wang J."/>
            <person name="Wong G.K."/>
            <person name="Yang H."/>
        </authorList>
    </citation>
    <scope>NUCLEOTIDE SEQUENCE [LARGE SCALE GENOMIC DNA]</scope>
    <source>
        <strain evidence="2">cv. 93-11</strain>
    </source>
</reference>
<gene>
    <name evidence="1" type="ORF">OsI_04150</name>
</gene>
<dbReference type="SUPFAM" id="SSF48452">
    <property type="entry name" value="TPR-like"/>
    <property type="match status" value="1"/>
</dbReference>
<dbReference type="Proteomes" id="UP000007015">
    <property type="component" value="Chromosome 1"/>
</dbReference>
<dbReference type="AlphaFoldDB" id="B8ABC4"/>
<dbReference type="OMA" id="ELTGFWS"/>
<keyword evidence="2" id="KW-1185">Reference proteome</keyword>
<dbReference type="InterPro" id="IPR011990">
    <property type="entry name" value="TPR-like_helical_dom_sf"/>
</dbReference>
<protein>
    <submittedName>
        <fullName evidence="1">Uncharacterized protein</fullName>
    </submittedName>
</protein>
<evidence type="ECO:0000313" key="2">
    <source>
        <dbReference type="Proteomes" id="UP000007015"/>
    </source>
</evidence>
<dbReference type="HOGENOM" id="CLU_113075_0_0_1"/>
<name>B8ABC4_ORYSI</name>
<dbReference type="Pfam" id="PF14938">
    <property type="entry name" value="SNAP"/>
    <property type="match status" value="1"/>
</dbReference>
<dbReference type="Gramene" id="BGIOSGA004658-TA">
    <property type="protein sequence ID" value="BGIOSGA004658-PA"/>
    <property type="gene ID" value="BGIOSGA004658"/>
</dbReference>
<proteinExistence type="predicted"/>
<evidence type="ECO:0000313" key="1">
    <source>
        <dbReference type="EMBL" id="EEC71676.1"/>
    </source>
</evidence>